<accession>A0A4Y7PPF8</accession>
<keyword evidence="3" id="KW-1185">Reference proteome</keyword>
<protein>
    <submittedName>
        <fullName evidence="2">Uncharacterized protein</fullName>
    </submittedName>
</protein>
<sequence>MSEKTPERGGTGGDLDTDTPRQHRYPTRKRRAEATTVAKSATPTNKGKGIEKEKSTTNAPRQTRRTCPSLRDSDNQPQAGSSNLSTHALPPETHDGLESEDPEITGDFTPPPPAGAPLSLRVILRTAPPQCRPVYDAKALQGTRAPTLLEVQQDERLQKIVVAKTLVQQLLPAADKLIDGLGIDPTNVDEHVWLTSVHPSYTSRDLPLVIRTEHDVEDWAIPVLIRSALAIIKAITRSKSASATQPDSSSPFQHVTEGKYPNITSAGGKRSIPDGIVLVKEDGAKVTVEIKSPPVMNSQNATSKYPPPFSQPLMSWPNMPIGRAMKFIWPGSLVDLNGLNKQTKIIMQVWSQMVAWKVKYAILTSYSTTIFFVKKGKDTLFMSHEVSRMERPLH</sequence>
<feature type="compositionally biased region" description="Basic residues" evidence="1">
    <location>
        <begin position="22"/>
        <end position="31"/>
    </location>
</feature>
<evidence type="ECO:0000256" key="1">
    <source>
        <dbReference type="SAM" id="MobiDB-lite"/>
    </source>
</evidence>
<feature type="compositionally biased region" description="Polar residues" evidence="1">
    <location>
        <begin position="240"/>
        <end position="253"/>
    </location>
</feature>
<dbReference type="OrthoDB" id="2803094at2759"/>
<name>A0A4Y7PPF8_9AGAM</name>
<dbReference type="EMBL" id="ML170242">
    <property type="protein sequence ID" value="TDL16459.1"/>
    <property type="molecule type" value="Genomic_DNA"/>
</dbReference>
<feature type="compositionally biased region" description="Polar residues" evidence="1">
    <location>
        <begin position="75"/>
        <end position="86"/>
    </location>
</feature>
<organism evidence="2 3">
    <name type="scientific">Rickenella mellea</name>
    <dbReference type="NCBI Taxonomy" id="50990"/>
    <lineage>
        <taxon>Eukaryota</taxon>
        <taxon>Fungi</taxon>
        <taxon>Dikarya</taxon>
        <taxon>Basidiomycota</taxon>
        <taxon>Agaricomycotina</taxon>
        <taxon>Agaricomycetes</taxon>
        <taxon>Hymenochaetales</taxon>
        <taxon>Rickenellaceae</taxon>
        <taxon>Rickenella</taxon>
    </lineage>
</organism>
<dbReference type="Proteomes" id="UP000294933">
    <property type="component" value="Unassembled WGS sequence"/>
</dbReference>
<dbReference type="AlphaFoldDB" id="A0A4Y7PPF8"/>
<evidence type="ECO:0000313" key="2">
    <source>
        <dbReference type="EMBL" id="TDL16459.1"/>
    </source>
</evidence>
<dbReference type="VEuPathDB" id="FungiDB:BD410DRAFT_844355"/>
<gene>
    <name evidence="2" type="ORF">BD410DRAFT_844355</name>
</gene>
<proteinExistence type="predicted"/>
<dbReference type="STRING" id="50990.A0A4Y7PPF8"/>
<feature type="region of interest" description="Disordered" evidence="1">
    <location>
        <begin position="240"/>
        <end position="264"/>
    </location>
</feature>
<evidence type="ECO:0000313" key="3">
    <source>
        <dbReference type="Proteomes" id="UP000294933"/>
    </source>
</evidence>
<reference evidence="2 3" key="1">
    <citation type="submission" date="2018-06" db="EMBL/GenBank/DDBJ databases">
        <title>A transcriptomic atlas of mushroom development highlights an independent origin of complex multicellularity.</title>
        <authorList>
            <consortium name="DOE Joint Genome Institute"/>
            <person name="Krizsan K."/>
            <person name="Almasi E."/>
            <person name="Merenyi Z."/>
            <person name="Sahu N."/>
            <person name="Viragh M."/>
            <person name="Koszo T."/>
            <person name="Mondo S."/>
            <person name="Kiss B."/>
            <person name="Balint B."/>
            <person name="Kues U."/>
            <person name="Barry K."/>
            <person name="Hegedus J.C."/>
            <person name="Henrissat B."/>
            <person name="Johnson J."/>
            <person name="Lipzen A."/>
            <person name="Ohm R."/>
            <person name="Nagy I."/>
            <person name="Pangilinan J."/>
            <person name="Yan J."/>
            <person name="Xiong Y."/>
            <person name="Grigoriev I.V."/>
            <person name="Hibbett D.S."/>
            <person name="Nagy L.G."/>
        </authorList>
    </citation>
    <scope>NUCLEOTIDE SEQUENCE [LARGE SCALE GENOMIC DNA]</scope>
    <source>
        <strain evidence="2 3">SZMC22713</strain>
    </source>
</reference>
<feature type="region of interest" description="Disordered" evidence="1">
    <location>
        <begin position="1"/>
        <end position="117"/>
    </location>
</feature>